<dbReference type="STRING" id="447595.SAMN05660826_02349"/>
<accession>A0A1M7MMN7</accession>
<keyword evidence="1" id="KW-0547">Nucleotide-binding</keyword>
<protein>
    <recommendedName>
        <fullName evidence="3">Cas10/Cmr2 second palm domain-containing protein</fullName>
    </recommendedName>
</protein>
<dbReference type="Pfam" id="PF22335">
    <property type="entry name" value="Cas10-Cmr2_palm2"/>
    <property type="match status" value="1"/>
</dbReference>
<evidence type="ECO:0000256" key="2">
    <source>
        <dbReference type="ARBA" id="ARBA00023118"/>
    </source>
</evidence>
<evidence type="ECO:0000313" key="5">
    <source>
        <dbReference type="Proteomes" id="UP000184375"/>
    </source>
</evidence>
<dbReference type="AlphaFoldDB" id="A0A1M7MMN7"/>
<gene>
    <name evidence="4" type="ORF">SAMN05660826_02349</name>
</gene>
<dbReference type="GO" id="GO:0000166">
    <property type="term" value="F:nucleotide binding"/>
    <property type="evidence" value="ECO:0007669"/>
    <property type="project" value="UniProtKB-KW"/>
</dbReference>
<proteinExistence type="predicted"/>
<evidence type="ECO:0000256" key="1">
    <source>
        <dbReference type="ARBA" id="ARBA00022741"/>
    </source>
</evidence>
<dbReference type="RefSeq" id="WP_073258660.1">
    <property type="nucleotide sequence ID" value="NZ_FRCR01000025.1"/>
</dbReference>
<dbReference type="EMBL" id="FRCR01000025">
    <property type="protein sequence ID" value="SHM92204.1"/>
    <property type="molecule type" value="Genomic_DNA"/>
</dbReference>
<dbReference type="InterPro" id="IPR043128">
    <property type="entry name" value="Rev_trsase/Diguanyl_cyclase"/>
</dbReference>
<keyword evidence="2" id="KW-0051">Antiviral defense</keyword>
<reference evidence="5" key="1">
    <citation type="submission" date="2016-11" db="EMBL/GenBank/DDBJ databases">
        <authorList>
            <person name="Varghese N."/>
            <person name="Submissions S."/>
        </authorList>
    </citation>
    <scope>NUCLEOTIDE SEQUENCE [LARGE SCALE GENOMIC DNA]</scope>
    <source>
        <strain evidence="5">DSM 18802</strain>
    </source>
</reference>
<evidence type="ECO:0000313" key="4">
    <source>
        <dbReference type="EMBL" id="SHM92204.1"/>
    </source>
</evidence>
<dbReference type="Proteomes" id="UP000184375">
    <property type="component" value="Unassembled WGS sequence"/>
</dbReference>
<dbReference type="OrthoDB" id="442064at2"/>
<name>A0A1M7MMN7_9FIRM</name>
<sequence>MQLVITEVSQIQPYIFGSNRMRENVGASYLVVQATEDWALSIVNEVAPCNNINPENKKELEVDKRIEDLEAGLDAEVLYAGGGNFVVLFRSENCARDFVRKLSRKILTDAPGLQLVATSEPFEWTESLSQKVKTALEALERKKRGWIPSAPLLGLGVTAMCSSTGLPAVGVTTPIGNDQGYPASAEVFAKINNIKMARERLKKLIPPPEGYEYPEDLDYLGRSTGEYSYIAVVHIDGNDIGQRKNKIGELYKDPRQNREYIRAMRAFSDGIKEAAQNALRNSINKLAKRIKTYDDKRCIVLHGTDNNERKVEITKIELSKSLDGKTYYLPILPIVYGGDDITFVCDGRLGISLAIEYIRTFEKETAERPDCQDKVTSCAGIAIVKSHYPFAQAYKLAEDLCNSAKNYRRKIEIEGSYLDWHFALSGFSGGIKEIREREYKVKKGWLTLRPVTLDENPKESLRAWPVVRKGIEEFRKPEWVGRRNKLKALREVLRLGPDSVKQFVRRYKIERLPEIVASMIDLSEKGWHGDYCGYFDAIELCDWFIPLEEED</sequence>
<evidence type="ECO:0000259" key="3">
    <source>
        <dbReference type="Pfam" id="PF22335"/>
    </source>
</evidence>
<dbReference type="Gene3D" id="3.30.70.270">
    <property type="match status" value="1"/>
</dbReference>
<dbReference type="GO" id="GO:0051607">
    <property type="term" value="P:defense response to virus"/>
    <property type="evidence" value="ECO:0007669"/>
    <property type="project" value="UniProtKB-KW"/>
</dbReference>
<dbReference type="InterPro" id="IPR054767">
    <property type="entry name" value="Cas10-Cmr2_palm2"/>
</dbReference>
<feature type="domain" description="Cas10/Cmr2 second palm" evidence="3">
    <location>
        <begin position="229"/>
        <end position="410"/>
    </location>
</feature>
<organism evidence="4 5">
    <name type="scientific">Caldanaerovirga acetigignens</name>
    <dbReference type="NCBI Taxonomy" id="447595"/>
    <lineage>
        <taxon>Bacteria</taxon>
        <taxon>Bacillati</taxon>
        <taxon>Bacillota</taxon>
        <taxon>Clostridia</taxon>
        <taxon>Thermosediminibacterales</taxon>
        <taxon>Thermosediminibacteraceae</taxon>
        <taxon>Caldanaerovirga</taxon>
    </lineage>
</organism>
<keyword evidence="5" id="KW-1185">Reference proteome</keyword>